<accession>A0A4Y1RA99</accession>
<sequence length="472" mass="52668">MERPVSMSTVGGGIEENILAILDSSEAKDTLDAFEDRVAFIEAVLAASIVAKNGTPPTYKMYEAIFSILRIGKSLELTMASFQLLNELDKRFPRVNSSDVDKSNSSSSVPELIMVQEVWFPFVFSSENASRERGAANNSEGPVDSSGFQLLIQDLLTQPMKETYEHQKQSYRFEGDFRPRNSVYEDTMNWVVLRESLLNMLLVSRKVNYKSLMKDCLTIMCKLYLNCTGFTDDLICSENSVAQPAENFDTAAAISLLEVGKHTCIAMQKFLIMIMELDVSKKNAEMQGSTTRADGVRTPLVEIILDELTYNRNIISPFLQVFNEPKWKLEVLCSTCGNTLPSVRTRRSNSPTDNASFSGALKCFSNITSTKSTLKKIRTEVVQLLLAHGFQAHLSLPSEHHPVEDTSASNEERSCRLLIEICKNIISAFKNMKTADKQMEILSLGKEALFTAATIISAKSAANSILWKLDKH</sequence>
<dbReference type="GO" id="GO:0010113">
    <property type="term" value="P:negative regulation of systemic acquired resistance"/>
    <property type="evidence" value="ECO:0007669"/>
    <property type="project" value="TreeGrafter"/>
</dbReference>
<reference evidence="1" key="1">
    <citation type="journal article" date="2019" name="Science">
        <title>Mutation of a bHLH transcription factor allowed almond domestication.</title>
        <authorList>
            <person name="Sanchez-Perez R."/>
            <person name="Pavan S."/>
            <person name="Mazzeo R."/>
            <person name="Moldovan C."/>
            <person name="Aiese Cigliano R."/>
            <person name="Del Cueto J."/>
            <person name="Ricciardi F."/>
            <person name="Lotti C."/>
            <person name="Ricciardi L."/>
            <person name="Dicenta F."/>
            <person name="Lopez-Marques R.L."/>
            <person name="Lindberg Moller B."/>
        </authorList>
    </citation>
    <scope>NUCLEOTIDE SEQUENCE</scope>
</reference>
<dbReference type="EMBL" id="AP019300">
    <property type="protein sequence ID" value="BBH00945.1"/>
    <property type="molecule type" value="Genomic_DNA"/>
</dbReference>
<dbReference type="AlphaFoldDB" id="A0A4Y1RA99"/>
<dbReference type="GO" id="GO:0006974">
    <property type="term" value="P:DNA damage response"/>
    <property type="evidence" value="ECO:0007669"/>
    <property type="project" value="InterPro"/>
</dbReference>
<gene>
    <name evidence="1" type="ORF">Prudu_011065</name>
</gene>
<dbReference type="GO" id="GO:0045892">
    <property type="term" value="P:negative regulation of DNA-templated transcription"/>
    <property type="evidence" value="ECO:0007669"/>
    <property type="project" value="InterPro"/>
</dbReference>
<proteinExistence type="predicted"/>
<dbReference type="GO" id="GO:0030915">
    <property type="term" value="C:Smc5-Smc6 complex"/>
    <property type="evidence" value="ECO:0007669"/>
    <property type="project" value="InterPro"/>
</dbReference>
<protein>
    <submittedName>
        <fullName evidence="1">Negative regulator of systemic acquired resistance</fullName>
    </submittedName>
</protein>
<dbReference type="GO" id="GO:0005634">
    <property type="term" value="C:nucleus"/>
    <property type="evidence" value="ECO:0007669"/>
    <property type="project" value="InterPro"/>
</dbReference>
<name>A0A4Y1RA99_PRUDU</name>
<evidence type="ECO:0000313" key="1">
    <source>
        <dbReference type="EMBL" id="BBH00945.1"/>
    </source>
</evidence>
<organism evidence="1">
    <name type="scientific">Prunus dulcis</name>
    <name type="common">Almond</name>
    <name type="synonym">Amygdalus dulcis</name>
    <dbReference type="NCBI Taxonomy" id="3755"/>
    <lineage>
        <taxon>Eukaryota</taxon>
        <taxon>Viridiplantae</taxon>
        <taxon>Streptophyta</taxon>
        <taxon>Embryophyta</taxon>
        <taxon>Tracheophyta</taxon>
        <taxon>Spermatophyta</taxon>
        <taxon>Magnoliopsida</taxon>
        <taxon>eudicotyledons</taxon>
        <taxon>Gunneridae</taxon>
        <taxon>Pentapetalae</taxon>
        <taxon>rosids</taxon>
        <taxon>fabids</taxon>
        <taxon>Rosales</taxon>
        <taxon>Rosaceae</taxon>
        <taxon>Amygdaloideae</taxon>
        <taxon>Amygdaleae</taxon>
        <taxon>Prunus</taxon>
    </lineage>
</organism>
<dbReference type="InterPro" id="IPR034561">
    <property type="entry name" value="SNI1"/>
</dbReference>
<dbReference type="PANTHER" id="PTHR37243:SF2">
    <property type="entry name" value="NEGATIVE REGULATOR OF SYSTEMIC ACQUIRED RESISTANCE SNI1"/>
    <property type="match status" value="1"/>
</dbReference>
<dbReference type="PANTHER" id="PTHR37243">
    <property type="entry name" value="NEGATIVE REGULATOR OF SYSTEMIC ACQUIRED RESISTANCE SNI1"/>
    <property type="match status" value="1"/>
</dbReference>
<dbReference type="GO" id="GO:0000976">
    <property type="term" value="F:transcription cis-regulatory region binding"/>
    <property type="evidence" value="ECO:0007669"/>
    <property type="project" value="TreeGrafter"/>
</dbReference>